<feature type="chain" id="PRO_5042262699" evidence="2">
    <location>
        <begin position="22"/>
        <end position="198"/>
    </location>
</feature>
<reference evidence="3" key="1">
    <citation type="journal article" date="2023" name="bioRxiv">
        <title>Improved chromosome-level genome assembly for marigold (Tagetes erecta).</title>
        <authorList>
            <person name="Jiang F."/>
            <person name="Yuan L."/>
            <person name="Wang S."/>
            <person name="Wang H."/>
            <person name="Xu D."/>
            <person name="Wang A."/>
            <person name="Fan W."/>
        </authorList>
    </citation>
    <scope>NUCLEOTIDE SEQUENCE</scope>
    <source>
        <strain evidence="3">WSJ</strain>
        <tissue evidence="3">Leaf</tissue>
    </source>
</reference>
<protein>
    <submittedName>
        <fullName evidence="3">Uncharacterized protein</fullName>
    </submittedName>
</protein>
<dbReference type="SMART" id="SM00452">
    <property type="entry name" value="STI"/>
    <property type="match status" value="1"/>
</dbReference>
<evidence type="ECO:0000313" key="3">
    <source>
        <dbReference type="EMBL" id="KAK1438694.1"/>
    </source>
</evidence>
<dbReference type="Pfam" id="PF00197">
    <property type="entry name" value="Kunitz_legume"/>
    <property type="match status" value="1"/>
</dbReference>
<organism evidence="3 4">
    <name type="scientific">Tagetes erecta</name>
    <name type="common">African marigold</name>
    <dbReference type="NCBI Taxonomy" id="13708"/>
    <lineage>
        <taxon>Eukaryota</taxon>
        <taxon>Viridiplantae</taxon>
        <taxon>Streptophyta</taxon>
        <taxon>Embryophyta</taxon>
        <taxon>Tracheophyta</taxon>
        <taxon>Spermatophyta</taxon>
        <taxon>Magnoliopsida</taxon>
        <taxon>eudicotyledons</taxon>
        <taxon>Gunneridae</taxon>
        <taxon>Pentapetalae</taxon>
        <taxon>asterids</taxon>
        <taxon>campanulids</taxon>
        <taxon>Asterales</taxon>
        <taxon>Asteraceae</taxon>
        <taxon>Asteroideae</taxon>
        <taxon>Heliantheae alliance</taxon>
        <taxon>Tageteae</taxon>
        <taxon>Tagetes</taxon>
    </lineage>
</organism>
<dbReference type="PANTHER" id="PTHR33107:SF87">
    <property type="entry name" value="21 KDA SEED PROTEIN-RELATED"/>
    <property type="match status" value="1"/>
</dbReference>
<sequence length="198" mass="21830">MKTTILFLSLAFLLCTFKAAPAPTPVTDIDGNLVHTGGEYYIWMDRAGSFLPAVVNNKSCLGGVVKYPDYGWGQPVIITPVNPKKSVIRVSTDVNIKFWDETSICDKSNVWKVEYDKAMKQYVVMLAGVEGNPGPKTLDNWFKIEKSGNGYKFVYCPSVCSTCKVMCRDVGTAIDGNGVTRLVLGGDPFSINFYLNDE</sequence>
<proteinExistence type="inferred from homology"/>
<dbReference type="CDD" id="cd23375">
    <property type="entry name" value="beta-trefoil_STI_VvMLP-like"/>
    <property type="match status" value="1"/>
</dbReference>
<dbReference type="Proteomes" id="UP001229421">
    <property type="component" value="Unassembled WGS sequence"/>
</dbReference>
<dbReference type="GO" id="GO:0004866">
    <property type="term" value="F:endopeptidase inhibitor activity"/>
    <property type="evidence" value="ECO:0007669"/>
    <property type="project" value="InterPro"/>
</dbReference>
<dbReference type="InterPro" id="IPR002160">
    <property type="entry name" value="Prot_inh_Kunz-lg"/>
</dbReference>
<dbReference type="AlphaFoldDB" id="A0AAD8PAG6"/>
<evidence type="ECO:0000256" key="1">
    <source>
        <dbReference type="ARBA" id="ARBA00005440"/>
    </source>
</evidence>
<dbReference type="PROSITE" id="PS00283">
    <property type="entry name" value="SOYBEAN_KUNITZ"/>
    <property type="match status" value="1"/>
</dbReference>
<comment type="caution">
    <text evidence="3">The sequence shown here is derived from an EMBL/GenBank/DDBJ whole genome shotgun (WGS) entry which is preliminary data.</text>
</comment>
<keyword evidence="4" id="KW-1185">Reference proteome</keyword>
<evidence type="ECO:0000313" key="4">
    <source>
        <dbReference type="Proteomes" id="UP001229421"/>
    </source>
</evidence>
<accession>A0AAD8PAG6</accession>
<evidence type="ECO:0000256" key="2">
    <source>
        <dbReference type="SAM" id="SignalP"/>
    </source>
</evidence>
<dbReference type="SUPFAM" id="SSF50386">
    <property type="entry name" value="STI-like"/>
    <property type="match status" value="1"/>
</dbReference>
<dbReference type="InterPro" id="IPR011065">
    <property type="entry name" value="Kunitz_inhibitor_STI-like_sf"/>
</dbReference>
<dbReference type="Gene3D" id="2.80.10.50">
    <property type="match status" value="1"/>
</dbReference>
<feature type="signal peptide" evidence="2">
    <location>
        <begin position="1"/>
        <end position="21"/>
    </location>
</feature>
<comment type="similarity">
    <text evidence="1">Belongs to the protease inhibitor I3 (leguminous Kunitz-type inhibitor) family.</text>
</comment>
<dbReference type="PANTHER" id="PTHR33107">
    <property type="entry name" value="KUNITZ TRYPSIN INHIBITOR 2"/>
    <property type="match status" value="1"/>
</dbReference>
<name>A0AAD8PAG6_TARER</name>
<gene>
    <name evidence="3" type="ORF">QVD17_04504</name>
</gene>
<dbReference type="EMBL" id="JAUHHV010000001">
    <property type="protein sequence ID" value="KAK1438694.1"/>
    <property type="molecule type" value="Genomic_DNA"/>
</dbReference>
<keyword evidence="2" id="KW-0732">Signal</keyword>